<accession>A0A1M5FV44</accession>
<gene>
    <name evidence="1" type="ORF">SAMN05444388_101104</name>
</gene>
<evidence type="ECO:0000313" key="1">
    <source>
        <dbReference type="EMBL" id="SHF95062.1"/>
    </source>
</evidence>
<protein>
    <recommendedName>
        <fullName evidence="3">Lipoprotein</fullName>
    </recommendedName>
</protein>
<organism evidence="1 2">
    <name type="scientific">Flavobacterium johnsoniae</name>
    <name type="common">Cytophaga johnsonae</name>
    <dbReference type="NCBI Taxonomy" id="986"/>
    <lineage>
        <taxon>Bacteria</taxon>
        <taxon>Pseudomonadati</taxon>
        <taxon>Bacteroidota</taxon>
        <taxon>Flavobacteriia</taxon>
        <taxon>Flavobacteriales</taxon>
        <taxon>Flavobacteriaceae</taxon>
        <taxon>Flavobacterium</taxon>
    </lineage>
</organism>
<dbReference type="Proteomes" id="UP000184112">
    <property type="component" value="Unassembled WGS sequence"/>
</dbReference>
<reference evidence="1 2" key="1">
    <citation type="submission" date="2016-11" db="EMBL/GenBank/DDBJ databases">
        <authorList>
            <person name="Jaros S."/>
            <person name="Januszkiewicz K."/>
            <person name="Wedrychowicz H."/>
        </authorList>
    </citation>
    <scope>NUCLEOTIDE SEQUENCE [LARGE SCALE GENOMIC DNA]</scope>
    <source>
        <strain evidence="1 2">DSM 6792</strain>
    </source>
</reference>
<name>A0A1M5FV44_FLAJO</name>
<dbReference type="AlphaFoldDB" id="A0A1M5FV44"/>
<evidence type="ECO:0008006" key="3">
    <source>
        <dbReference type="Google" id="ProtNLM"/>
    </source>
</evidence>
<sequence length="197" mass="23284">MKKLVTLIFLTFISCNVKEPISVKEIISDEIVTIRPDYPKTVTKDSVPITIPLEFEITSNTKDLRNLKLYFISINNERLLDDISDYQTYYKENKTERIFFSLNKDDLEVNQKNHIIIKLRTQMISRKDAEIILKKYNIKRSFENLKFRDTIKLTGYNQFRKDNPTLIEGFRKVNDSIVFSILLKGGERIHVSQKISW</sequence>
<dbReference type="PROSITE" id="PS51257">
    <property type="entry name" value="PROKAR_LIPOPROTEIN"/>
    <property type="match status" value="1"/>
</dbReference>
<dbReference type="RefSeq" id="WP_073407781.1">
    <property type="nucleotide sequence ID" value="NZ_FQWH01000001.1"/>
</dbReference>
<evidence type="ECO:0000313" key="2">
    <source>
        <dbReference type="Proteomes" id="UP000184112"/>
    </source>
</evidence>
<dbReference type="EMBL" id="FQWH01000001">
    <property type="protein sequence ID" value="SHF95062.1"/>
    <property type="molecule type" value="Genomic_DNA"/>
</dbReference>
<proteinExistence type="predicted"/>